<dbReference type="InterPro" id="IPR031160">
    <property type="entry name" value="F_BAR_dom"/>
</dbReference>
<reference evidence="7 8" key="1">
    <citation type="submission" date="2009-08" db="EMBL/GenBank/DDBJ databases">
        <title>The Genome Sequence of Spizellomyces punctatus strain DAOM BR117.</title>
        <authorList>
            <consortium name="The Broad Institute Genome Sequencing Platform"/>
            <person name="Russ C."/>
            <person name="Cuomo C."/>
            <person name="Shea T."/>
            <person name="Young S.K."/>
            <person name="Zeng Q."/>
            <person name="Koehrsen M."/>
            <person name="Haas B."/>
            <person name="Borodovsky M."/>
            <person name="Guigo R."/>
            <person name="Alvarado L."/>
            <person name="Berlin A."/>
            <person name="Bochicchio J."/>
            <person name="Borenstein D."/>
            <person name="Chapman S."/>
            <person name="Chen Z."/>
            <person name="Engels R."/>
            <person name="Freedman E."/>
            <person name="Gellesch M."/>
            <person name="Goldberg J."/>
            <person name="Griggs A."/>
            <person name="Gujja S."/>
            <person name="Heiman D."/>
            <person name="Hepburn T."/>
            <person name="Howarth C."/>
            <person name="Jen D."/>
            <person name="Larson L."/>
            <person name="Lewis B."/>
            <person name="Mehta T."/>
            <person name="Park D."/>
            <person name="Pearson M."/>
            <person name="Roberts A."/>
            <person name="Saif S."/>
            <person name="Shenoy N."/>
            <person name="Sisk P."/>
            <person name="Stolte C."/>
            <person name="Sykes S."/>
            <person name="Thomson T."/>
            <person name="Walk T."/>
            <person name="White J."/>
            <person name="Yandava C."/>
            <person name="Burger G."/>
            <person name="Gray M.W."/>
            <person name="Holland P.W.H."/>
            <person name="King N."/>
            <person name="Lang F.B.F."/>
            <person name="Roger A.J."/>
            <person name="Ruiz-Trillo I."/>
            <person name="Lander E."/>
            <person name="Nusbaum C."/>
        </authorList>
    </citation>
    <scope>NUCLEOTIDE SEQUENCE [LARGE SCALE GENOMIC DNA]</scope>
    <source>
        <strain evidence="7 8">DAOM BR117</strain>
    </source>
</reference>
<dbReference type="Proteomes" id="UP000053201">
    <property type="component" value="Unassembled WGS sequence"/>
</dbReference>
<feature type="region of interest" description="Disordered" evidence="4">
    <location>
        <begin position="277"/>
        <end position="309"/>
    </location>
</feature>
<dbReference type="InterPro" id="IPR000198">
    <property type="entry name" value="RhoGAP_dom"/>
</dbReference>
<evidence type="ECO:0008006" key="9">
    <source>
        <dbReference type="Google" id="ProtNLM"/>
    </source>
</evidence>
<dbReference type="SMART" id="SM00055">
    <property type="entry name" value="FCH"/>
    <property type="match status" value="1"/>
</dbReference>
<evidence type="ECO:0000259" key="6">
    <source>
        <dbReference type="PROSITE" id="PS51741"/>
    </source>
</evidence>
<evidence type="ECO:0000256" key="4">
    <source>
        <dbReference type="SAM" id="MobiDB-lite"/>
    </source>
</evidence>
<keyword evidence="1" id="KW-0343">GTPase activation</keyword>
<keyword evidence="2 3" id="KW-0175">Coiled coil</keyword>
<dbReference type="InterPro" id="IPR027267">
    <property type="entry name" value="AH/BAR_dom_sf"/>
</dbReference>
<feature type="compositionally biased region" description="Low complexity" evidence="4">
    <location>
        <begin position="277"/>
        <end position="292"/>
    </location>
</feature>
<dbReference type="InterPro" id="IPR008936">
    <property type="entry name" value="Rho_GTPase_activation_prot"/>
</dbReference>
<name>A0A0L0HTA3_SPIPD</name>
<dbReference type="SUPFAM" id="SSF103657">
    <property type="entry name" value="BAR/IMD domain-like"/>
    <property type="match status" value="1"/>
</dbReference>
<feature type="compositionally biased region" description="Basic and acidic residues" evidence="4">
    <location>
        <begin position="72"/>
        <end position="84"/>
    </location>
</feature>
<dbReference type="Pfam" id="PF00611">
    <property type="entry name" value="FCH"/>
    <property type="match status" value="1"/>
</dbReference>
<dbReference type="PROSITE" id="PS51741">
    <property type="entry name" value="F_BAR"/>
    <property type="match status" value="1"/>
</dbReference>
<evidence type="ECO:0000256" key="1">
    <source>
        <dbReference type="ARBA" id="ARBA00022468"/>
    </source>
</evidence>
<dbReference type="PANTHER" id="PTHR23176:SF129">
    <property type="entry name" value="RHO GTPASE ACTIVATING PROTEIN AT 16F, ISOFORM E-RELATED"/>
    <property type="match status" value="1"/>
</dbReference>
<dbReference type="RefSeq" id="XP_016612128.1">
    <property type="nucleotide sequence ID" value="XM_016749849.1"/>
</dbReference>
<feature type="compositionally biased region" description="Polar residues" evidence="4">
    <location>
        <begin position="293"/>
        <end position="304"/>
    </location>
</feature>
<keyword evidence="8" id="KW-1185">Reference proteome</keyword>
<dbReference type="GO" id="GO:0007165">
    <property type="term" value="P:signal transduction"/>
    <property type="evidence" value="ECO:0007669"/>
    <property type="project" value="InterPro"/>
</dbReference>
<dbReference type="STRING" id="645134.A0A0L0HTA3"/>
<evidence type="ECO:0000256" key="3">
    <source>
        <dbReference type="SAM" id="Coils"/>
    </source>
</evidence>
<feature type="domain" description="Rho-GAP" evidence="5">
    <location>
        <begin position="448"/>
        <end position="636"/>
    </location>
</feature>
<evidence type="ECO:0000259" key="5">
    <source>
        <dbReference type="PROSITE" id="PS50238"/>
    </source>
</evidence>
<dbReference type="GeneID" id="27685189"/>
<dbReference type="InParanoid" id="A0A0L0HTA3"/>
<dbReference type="Pfam" id="PF00620">
    <property type="entry name" value="RhoGAP"/>
    <property type="match status" value="1"/>
</dbReference>
<organism evidence="7 8">
    <name type="scientific">Spizellomyces punctatus (strain DAOM BR117)</name>
    <dbReference type="NCBI Taxonomy" id="645134"/>
    <lineage>
        <taxon>Eukaryota</taxon>
        <taxon>Fungi</taxon>
        <taxon>Fungi incertae sedis</taxon>
        <taxon>Chytridiomycota</taxon>
        <taxon>Chytridiomycota incertae sedis</taxon>
        <taxon>Chytridiomycetes</taxon>
        <taxon>Spizellomycetales</taxon>
        <taxon>Spizellomycetaceae</taxon>
        <taxon>Spizellomyces</taxon>
    </lineage>
</organism>
<dbReference type="VEuPathDB" id="FungiDB:SPPG_01531"/>
<dbReference type="InterPro" id="IPR050729">
    <property type="entry name" value="Rho-GAP"/>
</dbReference>
<dbReference type="GO" id="GO:0005096">
    <property type="term" value="F:GTPase activator activity"/>
    <property type="evidence" value="ECO:0007669"/>
    <property type="project" value="UniProtKB-KW"/>
</dbReference>
<dbReference type="GO" id="GO:0005737">
    <property type="term" value="C:cytoplasm"/>
    <property type="evidence" value="ECO:0007669"/>
    <property type="project" value="TreeGrafter"/>
</dbReference>
<evidence type="ECO:0000256" key="2">
    <source>
        <dbReference type="PROSITE-ProRule" id="PRU01077"/>
    </source>
</evidence>
<sequence length="642" mass="72314">MMLRPISPPTTASSGSLGSVKRGPRPYTASRTVSRMSVREEEYVDRAAPAVEDGREYINPPSRRMSAAHLPDLPHVDSEQREFDNPSFHGTPDDGGAEAQGSNMDGVIQMLCDFENGFHLLLDRIKEDIHSTKEAVSFLKKRATIEEEYGKSMIKLAQGATAGRSEGKEGSFGTAWGQFTKVHEQVGEIRVKFAEVITEVSEELAALHKNTERSRKQLKEAGHRHSKTVQEAEMALEKAKTRYEATSEDWERAILHREQQLERDGFSRYVGGAGSGLHKSMSNKSLSSKGLSNPMQRWKSQNPAKLQKNEDDARVKAAIANEAYKTQLQQTNTIRSAYFQNHLPRFIRLLKETNDECDQGLQYHLVKYAQELESSLMKEATTLSPLESEKPGIVKMVENINNERDFEDYAAAYVQNTKQLLKSDHQYTPYSMSAEASSIVQSKPSFGIDLVALMERDGVPVPAVVTKCIDCVEQYGMGVQGLYRMSGSTAQVQKLRMLLNKDPDTVRMEEWTSDIHIVTSALKLYFRELPDPLFPRAMYRQLIEAAKIEDDRLRLINIHELVNQLHDANYATLQALSGHLWRVSLNESQNRMTAANLSIVWGPTVLDSPDPSPDPMEIKLQTRILEIVIANYEHIFDTDADI</sequence>
<proteinExistence type="predicted"/>
<feature type="coiled-coil region" evidence="3">
    <location>
        <begin position="201"/>
        <end position="249"/>
    </location>
</feature>
<dbReference type="OMA" id="AMIKDME"/>
<evidence type="ECO:0000313" key="8">
    <source>
        <dbReference type="Proteomes" id="UP000053201"/>
    </source>
</evidence>
<dbReference type="InterPro" id="IPR001060">
    <property type="entry name" value="FCH_dom"/>
</dbReference>
<protein>
    <recommendedName>
        <fullName evidence="9">Rho-GAP domain-containing protein</fullName>
    </recommendedName>
</protein>
<dbReference type="SUPFAM" id="SSF48350">
    <property type="entry name" value="GTPase activation domain, GAP"/>
    <property type="match status" value="1"/>
</dbReference>
<dbReference type="eggNOG" id="KOG1450">
    <property type="taxonomic scope" value="Eukaryota"/>
</dbReference>
<dbReference type="PROSITE" id="PS50238">
    <property type="entry name" value="RHOGAP"/>
    <property type="match status" value="1"/>
</dbReference>
<gene>
    <name evidence="7" type="ORF">SPPG_01531</name>
</gene>
<feature type="region of interest" description="Disordered" evidence="4">
    <location>
        <begin position="1"/>
        <end position="102"/>
    </location>
</feature>
<dbReference type="SMART" id="SM00324">
    <property type="entry name" value="RhoGAP"/>
    <property type="match status" value="1"/>
</dbReference>
<dbReference type="AlphaFoldDB" id="A0A0L0HTA3"/>
<evidence type="ECO:0000313" key="7">
    <source>
        <dbReference type="EMBL" id="KND04089.1"/>
    </source>
</evidence>
<dbReference type="Gene3D" id="1.10.555.10">
    <property type="entry name" value="Rho GTPase activation protein"/>
    <property type="match status" value="1"/>
</dbReference>
<feature type="domain" description="F-BAR" evidence="6">
    <location>
        <begin position="104"/>
        <end position="405"/>
    </location>
</feature>
<dbReference type="EMBL" id="KQ257451">
    <property type="protein sequence ID" value="KND04089.1"/>
    <property type="molecule type" value="Genomic_DNA"/>
</dbReference>
<dbReference type="OrthoDB" id="79452at2759"/>
<dbReference type="PANTHER" id="PTHR23176">
    <property type="entry name" value="RHO/RAC/CDC GTPASE-ACTIVATING PROTEIN"/>
    <property type="match status" value="1"/>
</dbReference>
<dbReference type="Gene3D" id="1.20.1270.60">
    <property type="entry name" value="Arfaptin homology (AH) domain/BAR domain"/>
    <property type="match status" value="1"/>
</dbReference>
<dbReference type="FunCoup" id="A0A0L0HTA3">
    <property type="interactions" value="233"/>
</dbReference>
<accession>A0A0L0HTA3</accession>